<reference evidence="9 10" key="1">
    <citation type="submission" date="2020-08" db="EMBL/GenBank/DDBJ databases">
        <title>Cohnella phylogeny.</title>
        <authorList>
            <person name="Dunlap C."/>
        </authorList>
    </citation>
    <scope>NUCLEOTIDE SEQUENCE [LARGE SCALE GENOMIC DNA]</scope>
    <source>
        <strain evidence="9 10">DSM 28246</strain>
    </source>
</reference>
<evidence type="ECO:0000313" key="10">
    <source>
        <dbReference type="Proteomes" id="UP000547209"/>
    </source>
</evidence>
<keyword evidence="4 7" id="KW-0812">Transmembrane</keyword>
<feature type="transmembrane region" description="Helical" evidence="7">
    <location>
        <begin position="21"/>
        <end position="42"/>
    </location>
</feature>
<proteinExistence type="inferred from homology"/>
<evidence type="ECO:0000256" key="2">
    <source>
        <dbReference type="ARBA" id="ARBA00006683"/>
    </source>
</evidence>
<evidence type="ECO:0000313" key="9">
    <source>
        <dbReference type="EMBL" id="MBB6671698.1"/>
    </source>
</evidence>
<feature type="transmembrane region" description="Helical" evidence="7">
    <location>
        <begin position="188"/>
        <end position="205"/>
    </location>
</feature>
<sequence length="263" mass="28873">MDPREAAGELHEPELKAYIRLLIRRAWIIGLLAVLFCGGAYAQHKLYAVPSYEATTKVIVKTSRPVEGVSGVDVNQITSDIMLIDTYKEILMTSSMMEKVVAKHPEFGLTDEELRGKLQVGSTEKSQVMTLSVEDSSAIKAAAIVNAVTEVFREEIPKILNVDNINILSQAKLTDRLPDRSLSLTKKLMAAVALSLVCSIGLIFLREYWDDKIRTEKDVFAYLGKPTLARVSRIKASELRGSAGASQKNVAGDSLHVGVNQQA</sequence>
<name>A0A7X0RQN5_9BACL</name>
<keyword evidence="3" id="KW-1003">Cell membrane</keyword>
<feature type="domain" description="Polysaccharide chain length determinant N-terminal" evidence="8">
    <location>
        <begin position="14"/>
        <end position="103"/>
    </location>
</feature>
<dbReference type="EMBL" id="JACJVP010000023">
    <property type="protein sequence ID" value="MBB6671698.1"/>
    <property type="molecule type" value="Genomic_DNA"/>
</dbReference>
<dbReference type="AlphaFoldDB" id="A0A7X0RQN5"/>
<evidence type="ECO:0000259" key="8">
    <source>
        <dbReference type="Pfam" id="PF02706"/>
    </source>
</evidence>
<evidence type="ECO:0000256" key="3">
    <source>
        <dbReference type="ARBA" id="ARBA00022475"/>
    </source>
</evidence>
<comment type="caution">
    <text evidence="9">The sequence shown here is derived from an EMBL/GenBank/DDBJ whole genome shotgun (WGS) entry which is preliminary data.</text>
</comment>
<evidence type="ECO:0000256" key="4">
    <source>
        <dbReference type="ARBA" id="ARBA00022692"/>
    </source>
</evidence>
<dbReference type="PANTHER" id="PTHR32309:SF31">
    <property type="entry name" value="CAPSULAR EXOPOLYSACCHARIDE FAMILY"/>
    <property type="match status" value="1"/>
</dbReference>
<dbReference type="InterPro" id="IPR050445">
    <property type="entry name" value="Bact_polysacc_biosynth/exp"/>
</dbReference>
<evidence type="ECO:0000256" key="5">
    <source>
        <dbReference type="ARBA" id="ARBA00022989"/>
    </source>
</evidence>
<organism evidence="9 10">
    <name type="scientific">Cohnella nanjingensis</name>
    <dbReference type="NCBI Taxonomy" id="1387779"/>
    <lineage>
        <taxon>Bacteria</taxon>
        <taxon>Bacillati</taxon>
        <taxon>Bacillota</taxon>
        <taxon>Bacilli</taxon>
        <taxon>Bacillales</taxon>
        <taxon>Paenibacillaceae</taxon>
        <taxon>Cohnella</taxon>
    </lineage>
</organism>
<comment type="similarity">
    <text evidence="2">Belongs to the CpsC/CapA family.</text>
</comment>
<dbReference type="RefSeq" id="WP_185143174.1">
    <property type="nucleotide sequence ID" value="NZ_JACJVP010000023.1"/>
</dbReference>
<dbReference type="PANTHER" id="PTHR32309">
    <property type="entry name" value="TYROSINE-PROTEIN KINASE"/>
    <property type="match status" value="1"/>
</dbReference>
<evidence type="ECO:0000256" key="1">
    <source>
        <dbReference type="ARBA" id="ARBA00004651"/>
    </source>
</evidence>
<gene>
    <name evidence="9" type="ORF">H7C19_13490</name>
</gene>
<accession>A0A7X0RQN5</accession>
<dbReference type="InterPro" id="IPR003856">
    <property type="entry name" value="LPS_length_determ_N"/>
</dbReference>
<keyword evidence="10" id="KW-1185">Reference proteome</keyword>
<dbReference type="Pfam" id="PF02706">
    <property type="entry name" value="Wzz"/>
    <property type="match status" value="1"/>
</dbReference>
<dbReference type="Proteomes" id="UP000547209">
    <property type="component" value="Unassembled WGS sequence"/>
</dbReference>
<protein>
    <submittedName>
        <fullName evidence="9">Lipopolysaccharide biosynthesis protein</fullName>
    </submittedName>
</protein>
<dbReference type="GO" id="GO:0005886">
    <property type="term" value="C:plasma membrane"/>
    <property type="evidence" value="ECO:0007669"/>
    <property type="project" value="UniProtKB-SubCell"/>
</dbReference>
<evidence type="ECO:0000256" key="7">
    <source>
        <dbReference type="SAM" id="Phobius"/>
    </source>
</evidence>
<comment type="subcellular location">
    <subcellularLocation>
        <location evidence="1">Cell membrane</location>
        <topology evidence="1">Multi-pass membrane protein</topology>
    </subcellularLocation>
</comment>
<evidence type="ECO:0000256" key="6">
    <source>
        <dbReference type="ARBA" id="ARBA00023136"/>
    </source>
</evidence>
<keyword evidence="5 7" id="KW-1133">Transmembrane helix</keyword>
<keyword evidence="6 7" id="KW-0472">Membrane</keyword>